<keyword evidence="1" id="KW-0812">Transmembrane</keyword>
<feature type="transmembrane region" description="Helical" evidence="1">
    <location>
        <begin position="6"/>
        <end position="25"/>
    </location>
</feature>
<protein>
    <submittedName>
        <fullName evidence="2">Uncharacterized protein</fullName>
    </submittedName>
</protein>
<sequence length="51" mass="5920">MHHKKVTAQAVAFLFSLYVAVWCFASLRIHFGRTRTIEDNMHHCWGCRVSG</sequence>
<evidence type="ECO:0000313" key="3">
    <source>
        <dbReference type="Proteomes" id="UP000037784"/>
    </source>
</evidence>
<proteinExistence type="predicted"/>
<organism evidence="2 3">
    <name type="scientific">Ardenticatena maritima</name>
    <dbReference type="NCBI Taxonomy" id="872965"/>
    <lineage>
        <taxon>Bacteria</taxon>
        <taxon>Bacillati</taxon>
        <taxon>Chloroflexota</taxon>
        <taxon>Ardenticatenia</taxon>
        <taxon>Ardenticatenales</taxon>
        <taxon>Ardenticatenaceae</taxon>
        <taxon>Ardenticatena</taxon>
    </lineage>
</organism>
<reference evidence="3" key="2">
    <citation type="submission" date="2015-08" db="EMBL/GenBank/DDBJ databases">
        <title>Draft Genome Sequence of a Heterotrophic Facultative Anaerobic Bacterium Ardenticatena maritima Strain 110S.</title>
        <authorList>
            <person name="Kawaichi S."/>
            <person name="Yoshida T."/>
            <person name="Sako Y."/>
            <person name="Nakamura R."/>
        </authorList>
    </citation>
    <scope>NUCLEOTIDE SEQUENCE [LARGE SCALE GENOMIC DNA]</scope>
    <source>
        <strain evidence="3">110S</strain>
    </source>
</reference>
<accession>A0A0M9UCP6</accession>
<evidence type="ECO:0000256" key="1">
    <source>
        <dbReference type="SAM" id="Phobius"/>
    </source>
</evidence>
<dbReference type="InParanoid" id="A0A0M9UCP6"/>
<gene>
    <name evidence="2" type="ORF">ARMA_1493</name>
</gene>
<name>A0A0M9UCP6_9CHLR</name>
<dbReference type="Proteomes" id="UP000037784">
    <property type="component" value="Unassembled WGS sequence"/>
</dbReference>
<keyword evidence="3" id="KW-1185">Reference proteome</keyword>
<dbReference type="EMBL" id="BBZA01000111">
    <property type="protein sequence ID" value="GAP63070.1"/>
    <property type="molecule type" value="Genomic_DNA"/>
</dbReference>
<comment type="caution">
    <text evidence="2">The sequence shown here is derived from an EMBL/GenBank/DDBJ whole genome shotgun (WGS) entry which is preliminary data.</text>
</comment>
<reference evidence="2 3" key="1">
    <citation type="journal article" date="2015" name="Genome Announc.">
        <title>Draft Genome Sequence of a Heterotrophic Facultative Anaerobic Thermophilic Bacterium, Ardenticatena maritima Strain 110ST.</title>
        <authorList>
            <person name="Kawaichi S."/>
            <person name="Yoshida T."/>
            <person name="Sako Y."/>
            <person name="Nakamura R."/>
        </authorList>
    </citation>
    <scope>NUCLEOTIDE SEQUENCE [LARGE SCALE GENOMIC DNA]</scope>
    <source>
        <strain evidence="2 3">110S</strain>
    </source>
</reference>
<dbReference type="AlphaFoldDB" id="A0A0M9UCP6"/>
<keyword evidence="1" id="KW-0472">Membrane</keyword>
<keyword evidence="1" id="KW-1133">Transmembrane helix</keyword>
<evidence type="ECO:0000313" key="2">
    <source>
        <dbReference type="EMBL" id="GAP63070.1"/>
    </source>
</evidence>